<dbReference type="Pfam" id="PF01139">
    <property type="entry name" value="RtcB"/>
    <property type="match status" value="1"/>
</dbReference>
<dbReference type="InterPro" id="IPR001233">
    <property type="entry name" value="RtcB"/>
</dbReference>
<sequence length="379" mass="42924">MIEIRGKYNEAAAYTDIIEEQCLSQIYRMCKQKIFKDTIIKIMPDTHAGKGSVVGFTCAGLDYVIPNIIGSDIGCGMEVTELGECEIDFEKLDSFIINNIPFSVNINKTVDKAVPKEWKKTLKPLTDKINYDIRKALRAAGSLGGGNHFIEINTDKNNKKYLVIHSGSRKLGNETALYYQRKAEKYCREMREKNNKDSIYHIPKELSFLEGDAAAEYLEAMKMVQKYAELNRKIMSGRIAEFLGIDYKNSEKFTSVHNYYNFEDRIIRKGAISAKEGEKVIIPLNMRDGSILAVGKGSKEWNYSAPHGAGRLMSRGEAKGKISLEEFERSMKGIFTTSVKNSTIDEAPMAYKTPESIMIYLEETVEVLEIIKPLYNFKA</sequence>
<dbReference type="GO" id="GO:0170057">
    <property type="term" value="F:RNA ligase (GTP) activity"/>
    <property type="evidence" value="ECO:0007669"/>
    <property type="project" value="UniProtKB-EC"/>
</dbReference>
<dbReference type="RefSeq" id="WP_012860833.1">
    <property type="nucleotide sequence ID" value="NC_013517.1"/>
</dbReference>
<dbReference type="STRING" id="526218.Sterm_1373"/>
<feature type="binding site" evidence="10">
    <location>
        <begin position="283"/>
        <end position="286"/>
    </location>
    <ligand>
        <name>GMP</name>
        <dbReference type="ChEBI" id="CHEBI:58115"/>
    </ligand>
</feature>
<keyword evidence="5" id="KW-0692">RNA repair</keyword>
<dbReference type="KEGG" id="str:Sterm_1373"/>
<dbReference type="GO" id="GO:0003909">
    <property type="term" value="F:DNA ligase activity"/>
    <property type="evidence" value="ECO:0007669"/>
    <property type="project" value="TreeGrafter"/>
</dbReference>
<comment type="catalytic activity">
    <reaction evidence="8">
        <text>a 3'-end 3'-phospho-ribonucleotide-RNA + a 5'-end dephospho-ribonucleoside-RNA + GTP = a ribonucleotidyl-ribonucleotide-RNA + GMP + diphosphate</text>
        <dbReference type="Rhea" id="RHEA:68076"/>
        <dbReference type="Rhea" id="RHEA-COMP:10463"/>
        <dbReference type="Rhea" id="RHEA-COMP:13936"/>
        <dbReference type="Rhea" id="RHEA-COMP:17355"/>
        <dbReference type="ChEBI" id="CHEBI:33019"/>
        <dbReference type="ChEBI" id="CHEBI:37565"/>
        <dbReference type="ChEBI" id="CHEBI:58115"/>
        <dbReference type="ChEBI" id="CHEBI:83062"/>
        <dbReference type="ChEBI" id="CHEBI:138284"/>
        <dbReference type="ChEBI" id="CHEBI:173118"/>
        <dbReference type="EC" id="6.5.1.8"/>
    </reaction>
</comment>
<comment type="cofactor">
    <cofactor evidence="11">
        <name>Mn(2+)</name>
        <dbReference type="ChEBI" id="CHEBI:29035"/>
    </cofactor>
    <text evidence="11">Binds 2 manganese ions per subunit.</text>
</comment>
<dbReference type="InterPro" id="IPR036025">
    <property type="entry name" value="RtcB-like_sf"/>
</dbReference>
<dbReference type="EC" id="6.5.1.8" evidence="1"/>
<gene>
    <name evidence="12" type="ordered locus">Sterm_1373</name>
</gene>
<dbReference type="InterPro" id="IPR052915">
    <property type="entry name" value="RtcB-like"/>
</dbReference>
<dbReference type="GO" id="GO:0030145">
    <property type="term" value="F:manganese ion binding"/>
    <property type="evidence" value="ECO:0007669"/>
    <property type="project" value="TreeGrafter"/>
</dbReference>
<dbReference type="SUPFAM" id="SSF103365">
    <property type="entry name" value="Hypothetical protein PH1602"/>
    <property type="match status" value="1"/>
</dbReference>
<feature type="binding site" evidence="10">
    <location>
        <begin position="307"/>
        <end position="310"/>
    </location>
    <ligand>
        <name>GMP</name>
        <dbReference type="ChEBI" id="CHEBI:58115"/>
    </ligand>
</feature>
<organism evidence="12 13">
    <name type="scientific">Sebaldella termitidis (strain ATCC 33386 / NCTC 11300)</name>
    <dbReference type="NCBI Taxonomy" id="526218"/>
    <lineage>
        <taxon>Bacteria</taxon>
        <taxon>Fusobacteriati</taxon>
        <taxon>Fusobacteriota</taxon>
        <taxon>Fusobacteriia</taxon>
        <taxon>Fusobacteriales</taxon>
        <taxon>Leptotrichiaceae</taxon>
        <taxon>Sebaldella</taxon>
    </lineage>
</organism>
<name>D1AHK3_SEBTE</name>
<feature type="binding site" evidence="10">
    <location>
        <position position="290"/>
    </location>
    <ligand>
        <name>GMP</name>
        <dbReference type="ChEBI" id="CHEBI:58115"/>
    </ligand>
</feature>
<dbReference type="EMBL" id="CP001739">
    <property type="protein sequence ID" value="ACZ08237.1"/>
    <property type="molecule type" value="Genomic_DNA"/>
</dbReference>
<feature type="binding site" evidence="11">
    <location>
        <position position="72"/>
    </location>
    <ligand>
        <name>Mn(2+)</name>
        <dbReference type="ChEBI" id="CHEBI:29035"/>
        <label>1</label>
    </ligand>
</feature>
<dbReference type="GO" id="GO:0042245">
    <property type="term" value="P:RNA repair"/>
    <property type="evidence" value="ECO:0007669"/>
    <property type="project" value="UniProtKB-KW"/>
</dbReference>
<evidence type="ECO:0000256" key="4">
    <source>
        <dbReference type="ARBA" id="ARBA00022741"/>
    </source>
</evidence>
<evidence type="ECO:0000313" key="13">
    <source>
        <dbReference type="Proteomes" id="UP000000845"/>
    </source>
</evidence>
<keyword evidence="3 11" id="KW-0479">Metal-binding</keyword>
<accession>D1AHK3</accession>
<dbReference type="GO" id="GO:0005525">
    <property type="term" value="F:GTP binding"/>
    <property type="evidence" value="ECO:0007669"/>
    <property type="project" value="UniProtKB-KW"/>
</dbReference>
<evidence type="ECO:0000313" key="12">
    <source>
        <dbReference type="EMBL" id="ACZ08237.1"/>
    </source>
</evidence>
<evidence type="ECO:0000256" key="9">
    <source>
        <dbReference type="PIRSR" id="PIRSR601233-1"/>
    </source>
</evidence>
<reference evidence="13" key="1">
    <citation type="submission" date="2009-09" db="EMBL/GenBank/DDBJ databases">
        <title>The complete chromosome of Sebaldella termitidis ATCC 33386.</title>
        <authorList>
            <consortium name="US DOE Joint Genome Institute (JGI-PGF)"/>
            <person name="Lucas S."/>
            <person name="Copeland A."/>
            <person name="Lapidus A."/>
            <person name="Glavina del Rio T."/>
            <person name="Dalin E."/>
            <person name="Tice H."/>
            <person name="Bruce D."/>
            <person name="Goodwin L."/>
            <person name="Pitluck S."/>
            <person name="Kyrpides N."/>
            <person name="Mavromatis K."/>
            <person name="Ivanova N."/>
            <person name="Mikhailova N."/>
            <person name="Sims D."/>
            <person name="Meincke L."/>
            <person name="Brettin T."/>
            <person name="Detter J.C."/>
            <person name="Han C."/>
            <person name="Larimer F."/>
            <person name="Land M."/>
            <person name="Hauser L."/>
            <person name="Markowitz V."/>
            <person name="Cheng J.F."/>
            <person name="Hugenholtz P."/>
            <person name="Woyke T."/>
            <person name="Wu D."/>
            <person name="Eisen J.A."/>
        </authorList>
    </citation>
    <scope>NUCLEOTIDE SEQUENCE [LARGE SCALE GENOMIC DNA]</scope>
    <source>
        <strain evidence="13">ATCC 33386 / NCTC 11300</strain>
    </source>
</reference>
<dbReference type="eggNOG" id="COG1690">
    <property type="taxonomic scope" value="Bacteria"/>
</dbReference>
<keyword evidence="2" id="KW-0436">Ligase</keyword>
<evidence type="ECO:0000256" key="3">
    <source>
        <dbReference type="ARBA" id="ARBA00022723"/>
    </source>
</evidence>
<protein>
    <recommendedName>
        <fullName evidence="1">3'-phosphate/5'-hydroxy nucleic acid ligase</fullName>
        <ecNumber evidence="1">6.5.1.8</ecNumber>
    </recommendedName>
</protein>
<feature type="binding site" evidence="10">
    <location>
        <begin position="147"/>
        <end position="151"/>
    </location>
    <ligand>
        <name>GMP</name>
        <dbReference type="ChEBI" id="CHEBI:58115"/>
    </ligand>
</feature>
<keyword evidence="13" id="KW-1185">Reference proteome</keyword>
<proteinExistence type="predicted"/>
<evidence type="ECO:0000256" key="7">
    <source>
        <dbReference type="ARBA" id="ARBA00023211"/>
    </source>
</evidence>
<dbReference type="GO" id="GO:0006281">
    <property type="term" value="P:DNA repair"/>
    <property type="evidence" value="ECO:0007669"/>
    <property type="project" value="TreeGrafter"/>
</dbReference>
<feature type="binding site" evidence="11">
    <location>
        <position position="148"/>
    </location>
    <ligand>
        <name>Mn(2+)</name>
        <dbReference type="ChEBI" id="CHEBI:29035"/>
        <label>1</label>
    </ligand>
</feature>
<evidence type="ECO:0000256" key="11">
    <source>
        <dbReference type="PIRSR" id="PIRSR601233-3"/>
    </source>
</evidence>
<keyword evidence="6 10" id="KW-0342">GTP-binding</keyword>
<feature type="binding site" evidence="10">
    <location>
        <begin position="257"/>
        <end position="258"/>
    </location>
    <ligand>
        <name>GMP</name>
        <dbReference type="ChEBI" id="CHEBI:58115"/>
    </ligand>
</feature>
<evidence type="ECO:0000256" key="6">
    <source>
        <dbReference type="ARBA" id="ARBA00023134"/>
    </source>
</evidence>
<evidence type="ECO:0000256" key="1">
    <source>
        <dbReference type="ARBA" id="ARBA00012726"/>
    </source>
</evidence>
<keyword evidence="7 11" id="KW-0464">Manganese</keyword>
<dbReference type="HOGENOM" id="CLU_022279_1_1_0"/>
<feature type="active site" description="GMP-histidine intermediate" evidence="9">
    <location>
        <position position="307"/>
    </location>
</feature>
<keyword evidence="4 10" id="KW-0547">Nucleotide-binding</keyword>
<reference evidence="12 13" key="2">
    <citation type="journal article" date="2010" name="Stand. Genomic Sci.">
        <title>Complete genome sequence of Sebaldella termitidis type strain (NCTC 11300).</title>
        <authorList>
            <person name="Harmon-Smith M."/>
            <person name="Celia L."/>
            <person name="Chertkov O."/>
            <person name="Lapidus A."/>
            <person name="Copeland A."/>
            <person name="Glavina Del Rio T."/>
            <person name="Nolan M."/>
            <person name="Lucas S."/>
            <person name="Tice H."/>
            <person name="Cheng J.F."/>
            <person name="Han C."/>
            <person name="Detter J.C."/>
            <person name="Bruce D."/>
            <person name="Goodwin L."/>
            <person name="Pitluck S."/>
            <person name="Pati A."/>
            <person name="Liolios K."/>
            <person name="Ivanova N."/>
            <person name="Mavromatis K."/>
            <person name="Mikhailova N."/>
            <person name="Chen A."/>
            <person name="Palaniappan K."/>
            <person name="Land M."/>
            <person name="Hauser L."/>
            <person name="Chang Y.J."/>
            <person name="Jeffries C.D."/>
            <person name="Brettin T."/>
            <person name="Goker M."/>
            <person name="Beck B."/>
            <person name="Bristow J."/>
            <person name="Eisen J.A."/>
            <person name="Markowitz V."/>
            <person name="Hugenholtz P."/>
            <person name="Kyrpides N.C."/>
            <person name="Klenk H.P."/>
            <person name="Chen F."/>
        </authorList>
    </citation>
    <scope>NUCLEOTIDE SEQUENCE [LARGE SCALE GENOMIC DNA]</scope>
    <source>
        <strain evidence="13">ATCC 33386 / NCTC 11300</strain>
    </source>
</reference>
<dbReference type="Proteomes" id="UP000000845">
    <property type="component" value="Chromosome"/>
</dbReference>
<dbReference type="GO" id="GO:0006396">
    <property type="term" value="P:RNA processing"/>
    <property type="evidence" value="ECO:0007669"/>
    <property type="project" value="InterPro"/>
</dbReference>
<evidence type="ECO:0000256" key="5">
    <source>
        <dbReference type="ARBA" id="ARBA00022800"/>
    </source>
</evidence>
<feature type="binding site" evidence="11">
    <location>
        <position position="165"/>
    </location>
    <ligand>
        <name>Mn(2+)</name>
        <dbReference type="ChEBI" id="CHEBI:29035"/>
        <label>2</label>
    </ligand>
</feature>
<dbReference type="PANTHER" id="PTHR43749:SF2">
    <property type="entry name" value="RNA-SPLICING LIGASE RTCB"/>
    <property type="match status" value="1"/>
</dbReference>
<evidence type="ECO:0000256" key="10">
    <source>
        <dbReference type="PIRSR" id="PIRSR601233-2"/>
    </source>
</evidence>
<dbReference type="PANTHER" id="PTHR43749">
    <property type="entry name" value="RNA-SPLICING LIGASE RTCB"/>
    <property type="match status" value="1"/>
</dbReference>
<feature type="binding site" evidence="11">
    <location>
        <position position="257"/>
    </location>
    <ligand>
        <name>Mn(2+)</name>
        <dbReference type="ChEBI" id="CHEBI:29035"/>
        <label>2</label>
    </ligand>
</feature>
<dbReference type="AlphaFoldDB" id="D1AHK3"/>
<evidence type="ECO:0000256" key="8">
    <source>
        <dbReference type="ARBA" id="ARBA00047746"/>
    </source>
</evidence>
<dbReference type="Gene3D" id="3.90.1860.10">
    <property type="entry name" value="tRNA-splicing ligase RtcB"/>
    <property type="match status" value="1"/>
</dbReference>
<evidence type="ECO:0000256" key="2">
    <source>
        <dbReference type="ARBA" id="ARBA00022598"/>
    </source>
</evidence>